<name>A0A6I3LNT0_9FLAO</name>
<protein>
    <submittedName>
        <fullName evidence="1">Uncharacterized protein</fullName>
    </submittedName>
</protein>
<evidence type="ECO:0000313" key="2">
    <source>
        <dbReference type="Proteomes" id="UP000438760"/>
    </source>
</evidence>
<dbReference type="Proteomes" id="UP000438760">
    <property type="component" value="Unassembled WGS sequence"/>
</dbReference>
<reference evidence="1 2" key="1">
    <citation type="submission" date="2019-11" db="EMBL/GenBank/DDBJ databases">
        <title>Genome of Strain BIT-d1.</title>
        <authorList>
            <person name="Yang Y."/>
        </authorList>
    </citation>
    <scope>NUCLEOTIDE SEQUENCE [LARGE SCALE GENOMIC DNA]</scope>
    <source>
        <strain evidence="1 2">BIT-d1</strain>
    </source>
</reference>
<keyword evidence="2" id="KW-1185">Reference proteome</keyword>
<comment type="caution">
    <text evidence="1">The sequence shown here is derived from an EMBL/GenBank/DDBJ whole genome shotgun (WGS) entry which is preliminary data.</text>
</comment>
<accession>A0A6I3LNT0</accession>
<dbReference type="OrthoDB" id="705292at2"/>
<sequence>MKNIIDKSTFLSLFILLICTHLSFGQSAIGKFEVEGEDVLLDFKEDDNRGIILSWVTKQDDVLDPEGGTLIYDANDKKVKYYMGGTVKKWEDLSVNTGLVDTSIQAGLVDERDPTIIGSQASTAKGALILEANDKAMVLPKMNSPHLNIKSPAAGTIVYDKVSKMLCVFNGKEWAFWKVDN</sequence>
<evidence type="ECO:0000313" key="1">
    <source>
        <dbReference type="EMBL" id="MTG99417.1"/>
    </source>
</evidence>
<dbReference type="AlphaFoldDB" id="A0A6I3LNT0"/>
<dbReference type="RefSeq" id="WP_155093404.1">
    <property type="nucleotide sequence ID" value="NZ_CP102754.1"/>
</dbReference>
<proteinExistence type="predicted"/>
<dbReference type="EMBL" id="WMJX01000079">
    <property type="protein sequence ID" value="MTG99417.1"/>
    <property type="molecule type" value="Genomic_DNA"/>
</dbReference>
<organism evidence="1 2">
    <name type="scientific">Myroides albus</name>
    <dbReference type="NCBI Taxonomy" id="2562892"/>
    <lineage>
        <taxon>Bacteria</taxon>
        <taxon>Pseudomonadati</taxon>
        <taxon>Bacteroidota</taxon>
        <taxon>Flavobacteriia</taxon>
        <taxon>Flavobacteriales</taxon>
        <taxon>Flavobacteriaceae</taxon>
        <taxon>Myroides</taxon>
    </lineage>
</organism>
<gene>
    <name evidence="1" type="ORF">GJV76_15025</name>
</gene>